<dbReference type="EMBL" id="MU006249">
    <property type="protein sequence ID" value="KAF2818702.1"/>
    <property type="molecule type" value="Genomic_DNA"/>
</dbReference>
<dbReference type="AlphaFoldDB" id="A0A6A6ZC84"/>
<accession>A0A6A6ZC84</accession>
<evidence type="ECO:0000313" key="3">
    <source>
        <dbReference type="Proteomes" id="UP000799424"/>
    </source>
</evidence>
<organism evidence="2 3">
    <name type="scientific">Ophiobolus disseminans</name>
    <dbReference type="NCBI Taxonomy" id="1469910"/>
    <lineage>
        <taxon>Eukaryota</taxon>
        <taxon>Fungi</taxon>
        <taxon>Dikarya</taxon>
        <taxon>Ascomycota</taxon>
        <taxon>Pezizomycotina</taxon>
        <taxon>Dothideomycetes</taxon>
        <taxon>Pleosporomycetidae</taxon>
        <taxon>Pleosporales</taxon>
        <taxon>Pleosporineae</taxon>
        <taxon>Phaeosphaeriaceae</taxon>
        <taxon>Ophiobolus</taxon>
    </lineage>
</organism>
<gene>
    <name evidence="2" type="ORF">CC86DRAFT_399071</name>
</gene>
<sequence length="203" mass="22557">MDDGPRSGIRSRDDASHSYDMTTAVYGMFPSRAPVSSVRRSRAASPAKSATKRKDVDTASPLSIKLSSSTASSSWLPQTKRSRLQIHQMELHQSTCLNLNMASNDSTESDLWILPDFDDWELDSETPQQSATKGEGEWAPLLRRAASSNRERLRARLEGDGWDFVGGKYNEDEKTIQEAVSQSEESVDEEFDVVVLPVLQVSC</sequence>
<evidence type="ECO:0000313" key="2">
    <source>
        <dbReference type="EMBL" id="KAF2818702.1"/>
    </source>
</evidence>
<name>A0A6A6ZC84_9PLEO</name>
<evidence type="ECO:0000256" key="1">
    <source>
        <dbReference type="SAM" id="MobiDB-lite"/>
    </source>
</evidence>
<protein>
    <submittedName>
        <fullName evidence="2">Uncharacterized protein</fullName>
    </submittedName>
</protein>
<proteinExistence type="predicted"/>
<keyword evidence="3" id="KW-1185">Reference proteome</keyword>
<feature type="compositionally biased region" description="Low complexity" evidence="1">
    <location>
        <begin position="33"/>
        <end position="49"/>
    </location>
</feature>
<dbReference type="OrthoDB" id="3763456at2759"/>
<feature type="region of interest" description="Disordered" evidence="1">
    <location>
        <begin position="33"/>
        <end position="62"/>
    </location>
</feature>
<reference evidence="2" key="1">
    <citation type="journal article" date="2020" name="Stud. Mycol.">
        <title>101 Dothideomycetes genomes: a test case for predicting lifestyles and emergence of pathogens.</title>
        <authorList>
            <person name="Haridas S."/>
            <person name="Albert R."/>
            <person name="Binder M."/>
            <person name="Bloem J."/>
            <person name="Labutti K."/>
            <person name="Salamov A."/>
            <person name="Andreopoulos B."/>
            <person name="Baker S."/>
            <person name="Barry K."/>
            <person name="Bills G."/>
            <person name="Bluhm B."/>
            <person name="Cannon C."/>
            <person name="Castanera R."/>
            <person name="Culley D."/>
            <person name="Daum C."/>
            <person name="Ezra D."/>
            <person name="Gonzalez J."/>
            <person name="Henrissat B."/>
            <person name="Kuo A."/>
            <person name="Liang C."/>
            <person name="Lipzen A."/>
            <person name="Lutzoni F."/>
            <person name="Magnuson J."/>
            <person name="Mondo S."/>
            <person name="Nolan M."/>
            <person name="Ohm R."/>
            <person name="Pangilinan J."/>
            <person name="Park H.-J."/>
            <person name="Ramirez L."/>
            <person name="Alfaro M."/>
            <person name="Sun H."/>
            <person name="Tritt A."/>
            <person name="Yoshinaga Y."/>
            <person name="Zwiers L.-H."/>
            <person name="Turgeon B."/>
            <person name="Goodwin S."/>
            <person name="Spatafora J."/>
            <person name="Crous P."/>
            <person name="Grigoriev I."/>
        </authorList>
    </citation>
    <scope>NUCLEOTIDE SEQUENCE</scope>
    <source>
        <strain evidence="2">CBS 113818</strain>
    </source>
</reference>
<dbReference type="Proteomes" id="UP000799424">
    <property type="component" value="Unassembled WGS sequence"/>
</dbReference>